<sequence>MTRTKLRRVGGPTLIASRLEQWPRSAVGDDNERYSRAKTSRSRSRAPRVLGVSTGSVTLVHIGMSLARHCAKMRALALAISAASSRGVHVVTASCECPPLPPATPSSF</sequence>
<feature type="region of interest" description="Disordered" evidence="1">
    <location>
        <begin position="26"/>
        <end position="48"/>
    </location>
</feature>
<name>A0A166MW39_EXIGL</name>
<feature type="compositionally biased region" description="Basic residues" evidence="1">
    <location>
        <begin position="36"/>
        <end position="46"/>
    </location>
</feature>
<evidence type="ECO:0000313" key="3">
    <source>
        <dbReference type="Proteomes" id="UP000077266"/>
    </source>
</evidence>
<organism evidence="2 3">
    <name type="scientific">Exidia glandulosa HHB12029</name>
    <dbReference type="NCBI Taxonomy" id="1314781"/>
    <lineage>
        <taxon>Eukaryota</taxon>
        <taxon>Fungi</taxon>
        <taxon>Dikarya</taxon>
        <taxon>Basidiomycota</taxon>
        <taxon>Agaricomycotina</taxon>
        <taxon>Agaricomycetes</taxon>
        <taxon>Auriculariales</taxon>
        <taxon>Exidiaceae</taxon>
        <taxon>Exidia</taxon>
    </lineage>
</organism>
<evidence type="ECO:0000256" key="1">
    <source>
        <dbReference type="SAM" id="MobiDB-lite"/>
    </source>
</evidence>
<protein>
    <submittedName>
        <fullName evidence="2">Uncharacterized protein</fullName>
    </submittedName>
</protein>
<dbReference type="EMBL" id="KV426884">
    <property type="protein sequence ID" value="KZV78475.1"/>
    <property type="molecule type" value="Genomic_DNA"/>
</dbReference>
<gene>
    <name evidence="2" type="ORF">EXIGLDRAFT_783786</name>
</gene>
<dbReference type="InParanoid" id="A0A166MW39"/>
<dbReference type="AlphaFoldDB" id="A0A166MW39"/>
<evidence type="ECO:0000313" key="2">
    <source>
        <dbReference type="EMBL" id="KZV78475.1"/>
    </source>
</evidence>
<proteinExistence type="predicted"/>
<dbReference type="Proteomes" id="UP000077266">
    <property type="component" value="Unassembled WGS sequence"/>
</dbReference>
<accession>A0A166MW39</accession>
<keyword evidence="3" id="KW-1185">Reference proteome</keyword>
<reference evidence="2 3" key="1">
    <citation type="journal article" date="2016" name="Mol. Biol. Evol.">
        <title>Comparative Genomics of Early-Diverging Mushroom-Forming Fungi Provides Insights into the Origins of Lignocellulose Decay Capabilities.</title>
        <authorList>
            <person name="Nagy L.G."/>
            <person name="Riley R."/>
            <person name="Tritt A."/>
            <person name="Adam C."/>
            <person name="Daum C."/>
            <person name="Floudas D."/>
            <person name="Sun H."/>
            <person name="Yadav J.S."/>
            <person name="Pangilinan J."/>
            <person name="Larsson K.H."/>
            <person name="Matsuura K."/>
            <person name="Barry K."/>
            <person name="Labutti K."/>
            <person name="Kuo R."/>
            <person name="Ohm R.A."/>
            <person name="Bhattacharya S.S."/>
            <person name="Shirouzu T."/>
            <person name="Yoshinaga Y."/>
            <person name="Martin F.M."/>
            <person name="Grigoriev I.V."/>
            <person name="Hibbett D.S."/>
        </authorList>
    </citation>
    <scope>NUCLEOTIDE SEQUENCE [LARGE SCALE GENOMIC DNA]</scope>
    <source>
        <strain evidence="2 3">HHB12029</strain>
    </source>
</reference>